<comment type="caution">
    <text evidence="2">The sequence shown here is derived from an EMBL/GenBank/DDBJ whole genome shotgun (WGS) entry which is preliminary data.</text>
</comment>
<evidence type="ECO:0000313" key="3">
    <source>
        <dbReference type="Proteomes" id="UP000253303"/>
    </source>
</evidence>
<reference evidence="2 3" key="1">
    <citation type="submission" date="2018-06" db="EMBL/GenBank/DDBJ databases">
        <title>Sphaerisporangium craniellae sp. nov., isolated from a marine sponge in the South China Sea.</title>
        <authorList>
            <person name="Li L."/>
        </authorList>
    </citation>
    <scope>NUCLEOTIDE SEQUENCE [LARGE SCALE GENOMIC DNA]</scope>
    <source>
        <strain evidence="2 3">LHW63015</strain>
    </source>
</reference>
<evidence type="ECO:0000256" key="1">
    <source>
        <dbReference type="SAM" id="MobiDB-lite"/>
    </source>
</evidence>
<gene>
    <name evidence="2" type="ORF">DP939_40955</name>
</gene>
<feature type="region of interest" description="Disordered" evidence="1">
    <location>
        <begin position="22"/>
        <end position="45"/>
    </location>
</feature>
<sequence length="87" mass="9415">MPGAARRPGPCRWWACRCCASDRSGRGPARSRRTASPATCPNGPEALRTRIPAAMPPLPPCCVRMPDRASRNIPHIAIFPARHSTGE</sequence>
<dbReference type="AlphaFoldDB" id="A0A366LME0"/>
<organism evidence="2 3">
    <name type="scientific">Spongiactinospora rosea</name>
    <dbReference type="NCBI Taxonomy" id="2248750"/>
    <lineage>
        <taxon>Bacteria</taxon>
        <taxon>Bacillati</taxon>
        <taxon>Actinomycetota</taxon>
        <taxon>Actinomycetes</taxon>
        <taxon>Streptosporangiales</taxon>
        <taxon>Streptosporangiaceae</taxon>
        <taxon>Spongiactinospora</taxon>
    </lineage>
</organism>
<keyword evidence="3" id="KW-1185">Reference proteome</keyword>
<accession>A0A366LME0</accession>
<evidence type="ECO:0000313" key="2">
    <source>
        <dbReference type="EMBL" id="RBQ14332.1"/>
    </source>
</evidence>
<name>A0A366LME0_9ACTN</name>
<protein>
    <submittedName>
        <fullName evidence="2">Uncharacterized protein</fullName>
    </submittedName>
</protein>
<proteinExistence type="predicted"/>
<dbReference type="EMBL" id="QMEY01000034">
    <property type="protein sequence ID" value="RBQ14332.1"/>
    <property type="molecule type" value="Genomic_DNA"/>
</dbReference>
<dbReference type="Proteomes" id="UP000253303">
    <property type="component" value="Unassembled WGS sequence"/>
</dbReference>